<keyword evidence="18" id="KW-1185">Reference proteome</keyword>
<comment type="similarity">
    <text evidence="8">Belongs to the DszC flavin monooxygenase family.</text>
</comment>
<evidence type="ECO:0000256" key="12">
    <source>
        <dbReference type="ARBA" id="ARBA00048445"/>
    </source>
</evidence>
<comment type="catalytic activity">
    <reaction evidence="12">
        <text>dibenzothiophene 5-oxide + FMNH2 + O2 = dibenzothiophene 5,5-dioxide + FMN + H2O + H(+)</text>
        <dbReference type="Rhea" id="RHEA:49080"/>
        <dbReference type="ChEBI" id="CHEBI:15377"/>
        <dbReference type="ChEBI" id="CHEBI:15378"/>
        <dbReference type="ChEBI" id="CHEBI:15379"/>
        <dbReference type="ChEBI" id="CHEBI:23683"/>
        <dbReference type="ChEBI" id="CHEBI:57618"/>
        <dbReference type="ChEBI" id="CHEBI:58210"/>
        <dbReference type="ChEBI" id="CHEBI:90356"/>
    </reaction>
</comment>
<dbReference type="Gene3D" id="2.40.110.10">
    <property type="entry name" value="Butyryl-CoA Dehydrogenase, subunit A, domain 2"/>
    <property type="match status" value="1"/>
</dbReference>
<dbReference type="EMBL" id="JWIO01000018">
    <property type="protein sequence ID" value="KLL11200.1"/>
    <property type="molecule type" value="Genomic_DNA"/>
</dbReference>
<evidence type="ECO:0000256" key="8">
    <source>
        <dbReference type="ARBA" id="ARBA00034317"/>
    </source>
</evidence>
<evidence type="ECO:0000259" key="14">
    <source>
        <dbReference type="Pfam" id="PF02770"/>
    </source>
</evidence>
<evidence type="ECO:0000256" key="13">
    <source>
        <dbReference type="ARBA" id="ARBA00049456"/>
    </source>
</evidence>
<dbReference type="InterPro" id="IPR046373">
    <property type="entry name" value="Acyl-CoA_Oxase/DH_mid-dom_sf"/>
</dbReference>
<comment type="catalytic activity">
    <reaction evidence="11">
        <text>dibenzothiophene + FMNH2 + O2 = dibenzothiophene 5-oxide + FMN + H2O + H(+)</text>
        <dbReference type="Rhea" id="RHEA:49076"/>
        <dbReference type="ChEBI" id="CHEBI:15377"/>
        <dbReference type="ChEBI" id="CHEBI:15378"/>
        <dbReference type="ChEBI" id="CHEBI:15379"/>
        <dbReference type="ChEBI" id="CHEBI:23681"/>
        <dbReference type="ChEBI" id="CHEBI:23683"/>
        <dbReference type="ChEBI" id="CHEBI:57618"/>
        <dbReference type="ChEBI" id="CHEBI:58210"/>
    </reaction>
</comment>
<proteinExistence type="inferred from homology"/>
<evidence type="ECO:0000256" key="6">
    <source>
        <dbReference type="ARBA" id="ARBA00023033"/>
    </source>
</evidence>
<dbReference type="InterPro" id="IPR036250">
    <property type="entry name" value="AcylCo_DH-like_C"/>
</dbReference>
<evidence type="ECO:0000256" key="1">
    <source>
        <dbReference type="ARBA" id="ARBA00004496"/>
    </source>
</evidence>
<keyword evidence="5" id="KW-0560">Oxidoreductase</keyword>
<dbReference type="Proteomes" id="UP000035425">
    <property type="component" value="Unassembled WGS sequence"/>
</dbReference>
<dbReference type="InterPro" id="IPR013107">
    <property type="entry name" value="Acyl-CoA_DH_C"/>
</dbReference>
<feature type="domain" description="Acyl-CoA oxidase/dehydrogenase middle" evidence="14">
    <location>
        <begin position="133"/>
        <end position="221"/>
    </location>
</feature>
<dbReference type="PIRSF" id="PIRSF016578">
    <property type="entry name" value="HsaA"/>
    <property type="match status" value="1"/>
</dbReference>
<evidence type="ECO:0000256" key="4">
    <source>
        <dbReference type="ARBA" id="ARBA00022741"/>
    </source>
</evidence>
<accession>A0ABR5F3A0</accession>
<dbReference type="PANTHER" id="PTHR43884:SF12">
    <property type="entry name" value="ISOVALERYL-COA DEHYDROGENASE, MITOCHONDRIAL-RELATED"/>
    <property type="match status" value="1"/>
</dbReference>
<keyword evidence="3" id="KW-0288">FMN</keyword>
<dbReference type="Pfam" id="PF08028">
    <property type="entry name" value="Acyl-CoA_dh_2"/>
    <property type="match status" value="1"/>
</dbReference>
<evidence type="ECO:0000313" key="18">
    <source>
        <dbReference type="Proteomes" id="UP000035425"/>
    </source>
</evidence>
<dbReference type="Gene3D" id="1.20.140.10">
    <property type="entry name" value="Butyryl-CoA Dehydrogenase, subunit A, domain 3"/>
    <property type="match status" value="1"/>
</dbReference>
<sequence length="396" mass="42827">MTPAEQAEVIQIARSVAKHFAEAGARADAENRFPTELVPIYKESGLPALAVPKKYGGLGADIWTTALVSRELAKGDPPIALAFNMHQTMVGIFRGLLNEETRQRVFSEVVNERKIICGPFSEDRAGLTGLADTVAVPDGEGGWHVSGKKTWATLCQGADIVAFNATITDPSGELPEDFQEHASREAVFVIPIDTPGVSIVETWDTLGMRATGTHTLVFDKVYVPASAYGGNFRNGLFGEFEWASLSFSGVYLGLAEKAYLETREILKKKSLGATQEGKDVALKGIGYVQYGLGKILVETEAAARALETTARILIEGRDAEWNPVARAAWTDVTKVATTETAIKVTDAALRLVGGSAFRRGHILERLYRDARGGPFHPLTTDQVYDLLGRSELGLFG</sequence>
<evidence type="ECO:0000259" key="16">
    <source>
        <dbReference type="Pfam" id="PF08028"/>
    </source>
</evidence>
<dbReference type="Gene3D" id="1.10.540.10">
    <property type="entry name" value="Acyl-CoA dehydrogenase/oxidase, N-terminal domain"/>
    <property type="match status" value="1"/>
</dbReference>
<keyword evidence="2" id="KW-0285">Flavoprotein</keyword>
<evidence type="ECO:0000313" key="17">
    <source>
        <dbReference type="EMBL" id="KLL11200.1"/>
    </source>
</evidence>
<dbReference type="InterPro" id="IPR006091">
    <property type="entry name" value="Acyl-CoA_Oxase/DH_mid-dom"/>
</dbReference>
<evidence type="ECO:0000256" key="2">
    <source>
        <dbReference type="ARBA" id="ARBA00022630"/>
    </source>
</evidence>
<evidence type="ECO:0000256" key="11">
    <source>
        <dbReference type="ARBA" id="ARBA00047859"/>
    </source>
</evidence>
<feature type="domain" description="Acyl-CoA dehydrogenase/oxidase N-terminal" evidence="15">
    <location>
        <begin position="5"/>
        <end position="110"/>
    </location>
</feature>
<dbReference type="SUPFAM" id="SSF56645">
    <property type="entry name" value="Acyl-CoA dehydrogenase NM domain-like"/>
    <property type="match status" value="1"/>
</dbReference>
<reference evidence="17 18" key="1">
    <citation type="submission" date="2014-12" db="EMBL/GenBank/DDBJ databases">
        <title>Frankia sp. BMG5.1 draft genome.</title>
        <authorList>
            <person name="Gtari M."/>
            <person name="Ghodhbane-Gtari F."/>
            <person name="Nouioui I."/>
            <person name="Ktari A."/>
            <person name="Hezbri K."/>
            <person name="Mimouni W."/>
            <person name="Sbissi I."/>
            <person name="Ayari A."/>
            <person name="Yamanaka T."/>
            <person name="Normand P."/>
            <person name="Tisa L.S."/>
            <person name="Boudabous A."/>
        </authorList>
    </citation>
    <scope>NUCLEOTIDE SEQUENCE [LARGE SCALE GENOMIC DNA]</scope>
    <source>
        <strain evidence="17 18">BMG5.1</strain>
    </source>
</reference>
<dbReference type="SUPFAM" id="SSF47203">
    <property type="entry name" value="Acyl-CoA dehydrogenase C-terminal domain-like"/>
    <property type="match status" value="1"/>
</dbReference>
<dbReference type="Pfam" id="PF02770">
    <property type="entry name" value="Acyl-CoA_dh_M"/>
    <property type="match status" value="1"/>
</dbReference>
<dbReference type="InterPro" id="IPR009100">
    <property type="entry name" value="AcylCoA_DH/oxidase_NM_dom_sf"/>
</dbReference>
<comment type="caution">
    <text evidence="17">The sequence shown here is derived from an EMBL/GenBank/DDBJ whole genome shotgun (WGS) entry which is preliminary data.</text>
</comment>
<evidence type="ECO:0000256" key="9">
    <source>
        <dbReference type="ARBA" id="ARBA00034328"/>
    </source>
</evidence>
<comment type="subcellular location">
    <subcellularLocation>
        <location evidence="1">Cytoplasm</location>
    </subcellularLocation>
</comment>
<keyword evidence="4" id="KW-0547">Nucleotide-binding</keyword>
<name>A0ABR5F3A0_9ACTN</name>
<evidence type="ECO:0000256" key="3">
    <source>
        <dbReference type="ARBA" id="ARBA00022643"/>
    </source>
</evidence>
<dbReference type="InterPro" id="IPR013786">
    <property type="entry name" value="AcylCoA_DH/ox_N"/>
</dbReference>
<dbReference type="Pfam" id="PF02771">
    <property type="entry name" value="Acyl-CoA_dh_N"/>
    <property type="match status" value="1"/>
</dbReference>
<protein>
    <recommendedName>
        <fullName evidence="10">Dibenzothiophene monooxygenase</fullName>
        <ecNumber evidence="9">1.14.14.21</ecNumber>
    </recommendedName>
</protein>
<evidence type="ECO:0000256" key="10">
    <source>
        <dbReference type="ARBA" id="ARBA00034345"/>
    </source>
</evidence>
<comment type="pathway">
    <text evidence="7">Sulfur metabolism; dibenzothiophene degradation.</text>
</comment>
<keyword evidence="6" id="KW-0503">Monooxygenase</keyword>
<dbReference type="PANTHER" id="PTHR43884">
    <property type="entry name" value="ACYL-COA DEHYDROGENASE"/>
    <property type="match status" value="1"/>
</dbReference>
<organism evidence="17 18">
    <name type="scientific">Protofrankia coriariae</name>
    <dbReference type="NCBI Taxonomy" id="1562887"/>
    <lineage>
        <taxon>Bacteria</taxon>
        <taxon>Bacillati</taxon>
        <taxon>Actinomycetota</taxon>
        <taxon>Actinomycetes</taxon>
        <taxon>Frankiales</taxon>
        <taxon>Frankiaceae</taxon>
        <taxon>Protofrankia</taxon>
    </lineage>
</organism>
<dbReference type="InterPro" id="IPR037069">
    <property type="entry name" value="AcylCoA_DH/ox_N_sf"/>
</dbReference>
<feature type="domain" description="Acyl-CoA dehydrogenase C-terminal" evidence="16">
    <location>
        <begin position="246"/>
        <end position="376"/>
    </location>
</feature>
<evidence type="ECO:0000256" key="7">
    <source>
        <dbReference type="ARBA" id="ARBA00034307"/>
    </source>
</evidence>
<gene>
    <name evidence="17" type="ORF">FrCorBMG51_13175</name>
</gene>
<evidence type="ECO:0000259" key="15">
    <source>
        <dbReference type="Pfam" id="PF02771"/>
    </source>
</evidence>
<evidence type="ECO:0000256" key="5">
    <source>
        <dbReference type="ARBA" id="ARBA00023002"/>
    </source>
</evidence>
<dbReference type="EC" id="1.14.14.21" evidence="9"/>
<comment type="catalytic activity">
    <reaction evidence="13">
        <text>dibenzothiophene + 2 FMNH2 + 2 O2 = dibenzothiophene 5,5-dioxide + 2 FMN + 2 H2O + 2 H(+)</text>
        <dbReference type="Rhea" id="RHEA:49072"/>
        <dbReference type="ChEBI" id="CHEBI:15377"/>
        <dbReference type="ChEBI" id="CHEBI:15378"/>
        <dbReference type="ChEBI" id="CHEBI:15379"/>
        <dbReference type="ChEBI" id="CHEBI:23681"/>
        <dbReference type="ChEBI" id="CHEBI:57618"/>
        <dbReference type="ChEBI" id="CHEBI:58210"/>
        <dbReference type="ChEBI" id="CHEBI:90356"/>
        <dbReference type="EC" id="1.14.14.21"/>
    </reaction>
</comment>